<name>A0AAW2LXG0_9LAMI</name>
<gene>
    <name evidence="1" type="ORF">Sangu_1873400</name>
</gene>
<dbReference type="InterPro" id="IPR012337">
    <property type="entry name" value="RNaseH-like_sf"/>
</dbReference>
<dbReference type="PANTHER" id="PTHR46481">
    <property type="entry name" value="ZINC FINGER BED DOMAIN-CONTAINING PROTEIN 4"/>
    <property type="match status" value="1"/>
</dbReference>
<dbReference type="AlphaFoldDB" id="A0AAW2LXG0"/>
<dbReference type="InterPro" id="IPR052035">
    <property type="entry name" value="ZnF_BED_domain_contain"/>
</dbReference>
<accession>A0AAW2LXG0</accession>
<proteinExistence type="predicted"/>
<protein>
    <submittedName>
        <fullName evidence="1">Zinc finger BED domain-containing protein RICESLEEPER 2</fullName>
    </submittedName>
</protein>
<dbReference type="EMBL" id="JACGWK010000012">
    <property type="protein sequence ID" value="KAL0322541.1"/>
    <property type="molecule type" value="Genomic_DNA"/>
</dbReference>
<reference evidence="1" key="1">
    <citation type="submission" date="2020-06" db="EMBL/GenBank/DDBJ databases">
        <authorList>
            <person name="Li T."/>
            <person name="Hu X."/>
            <person name="Zhang T."/>
            <person name="Song X."/>
            <person name="Zhang H."/>
            <person name="Dai N."/>
            <person name="Sheng W."/>
            <person name="Hou X."/>
            <person name="Wei L."/>
        </authorList>
    </citation>
    <scope>NUCLEOTIDE SEQUENCE</scope>
    <source>
        <strain evidence="1">G01</strain>
        <tissue evidence="1">Leaf</tissue>
    </source>
</reference>
<sequence>MKNKKLSGGEELTSHVFRQEESRGELATMVILHDYPLLMVEYIGFRRYVASIQPCFNTVSRNTMKSDIIRIYNDEKVKCYQVLDKLIYRVAITTDMWTSSNTKKGYMAITTYFVDDSWTLRSCILRFVYAPAPHVAEILAQVLSETLMDWNIDRKLSTILLIIALRTMPCSIIFSTVTSKRFAARWKGTSYAMLCSYFEFNCERWLRNYWCN</sequence>
<comment type="caution">
    <text evidence="1">The sequence shown here is derived from an EMBL/GenBank/DDBJ whole genome shotgun (WGS) entry which is preliminary data.</text>
</comment>
<dbReference type="SUPFAM" id="SSF53098">
    <property type="entry name" value="Ribonuclease H-like"/>
    <property type="match status" value="1"/>
</dbReference>
<dbReference type="PANTHER" id="PTHR46481:SF11">
    <property type="entry name" value="ZINC FINGER BED DOMAIN-CONTAINING PROTEIN RICESLEEPER 2-LIKE"/>
    <property type="match status" value="1"/>
</dbReference>
<evidence type="ECO:0000313" key="1">
    <source>
        <dbReference type="EMBL" id="KAL0322541.1"/>
    </source>
</evidence>
<organism evidence="1">
    <name type="scientific">Sesamum angustifolium</name>
    <dbReference type="NCBI Taxonomy" id="2727405"/>
    <lineage>
        <taxon>Eukaryota</taxon>
        <taxon>Viridiplantae</taxon>
        <taxon>Streptophyta</taxon>
        <taxon>Embryophyta</taxon>
        <taxon>Tracheophyta</taxon>
        <taxon>Spermatophyta</taxon>
        <taxon>Magnoliopsida</taxon>
        <taxon>eudicotyledons</taxon>
        <taxon>Gunneridae</taxon>
        <taxon>Pentapetalae</taxon>
        <taxon>asterids</taxon>
        <taxon>lamiids</taxon>
        <taxon>Lamiales</taxon>
        <taxon>Pedaliaceae</taxon>
        <taxon>Sesamum</taxon>
    </lineage>
</organism>
<reference evidence="1" key="2">
    <citation type="journal article" date="2024" name="Plant">
        <title>Genomic evolution and insights into agronomic trait innovations of Sesamum species.</title>
        <authorList>
            <person name="Miao H."/>
            <person name="Wang L."/>
            <person name="Qu L."/>
            <person name="Liu H."/>
            <person name="Sun Y."/>
            <person name="Le M."/>
            <person name="Wang Q."/>
            <person name="Wei S."/>
            <person name="Zheng Y."/>
            <person name="Lin W."/>
            <person name="Duan Y."/>
            <person name="Cao H."/>
            <person name="Xiong S."/>
            <person name="Wang X."/>
            <person name="Wei L."/>
            <person name="Li C."/>
            <person name="Ma Q."/>
            <person name="Ju M."/>
            <person name="Zhao R."/>
            <person name="Li G."/>
            <person name="Mu C."/>
            <person name="Tian Q."/>
            <person name="Mei H."/>
            <person name="Zhang T."/>
            <person name="Gao T."/>
            <person name="Zhang H."/>
        </authorList>
    </citation>
    <scope>NUCLEOTIDE SEQUENCE</scope>
    <source>
        <strain evidence="1">G01</strain>
    </source>
</reference>